<sequence>MAARRGRGHIAEDVDGGVGGAWAEAGLVCRSLRKKECVACSSCSPGQPLDPGGGEGYSGRRRAGGASAGVGGRQAGSLASEDVRRP</sequence>
<keyword evidence="3" id="KW-1185">Reference proteome</keyword>
<dbReference type="AlphaFoldDB" id="A0A5B7FEV9"/>
<evidence type="ECO:0000313" key="2">
    <source>
        <dbReference type="EMBL" id="MPC43014.1"/>
    </source>
</evidence>
<name>A0A5B7FEV9_PORTR</name>
<evidence type="ECO:0000256" key="1">
    <source>
        <dbReference type="SAM" id="MobiDB-lite"/>
    </source>
</evidence>
<gene>
    <name evidence="2" type="ORF">E2C01_036649</name>
</gene>
<dbReference type="Proteomes" id="UP000324222">
    <property type="component" value="Unassembled WGS sequence"/>
</dbReference>
<protein>
    <submittedName>
        <fullName evidence="2">Uncharacterized protein</fullName>
    </submittedName>
</protein>
<evidence type="ECO:0000313" key="3">
    <source>
        <dbReference type="Proteomes" id="UP000324222"/>
    </source>
</evidence>
<feature type="region of interest" description="Disordered" evidence="1">
    <location>
        <begin position="44"/>
        <end position="86"/>
    </location>
</feature>
<comment type="caution">
    <text evidence="2">The sequence shown here is derived from an EMBL/GenBank/DDBJ whole genome shotgun (WGS) entry which is preliminary data.</text>
</comment>
<accession>A0A5B7FEV9</accession>
<dbReference type="EMBL" id="VSRR010005650">
    <property type="protein sequence ID" value="MPC43014.1"/>
    <property type="molecule type" value="Genomic_DNA"/>
</dbReference>
<reference evidence="2 3" key="1">
    <citation type="submission" date="2019-05" db="EMBL/GenBank/DDBJ databases">
        <title>Another draft genome of Portunus trituberculatus and its Hox gene families provides insights of decapod evolution.</title>
        <authorList>
            <person name="Jeong J.-H."/>
            <person name="Song I."/>
            <person name="Kim S."/>
            <person name="Choi T."/>
            <person name="Kim D."/>
            <person name="Ryu S."/>
            <person name="Kim W."/>
        </authorList>
    </citation>
    <scope>NUCLEOTIDE SEQUENCE [LARGE SCALE GENOMIC DNA]</scope>
    <source>
        <tissue evidence="2">Muscle</tissue>
    </source>
</reference>
<organism evidence="2 3">
    <name type="scientific">Portunus trituberculatus</name>
    <name type="common">Swimming crab</name>
    <name type="synonym">Neptunus trituberculatus</name>
    <dbReference type="NCBI Taxonomy" id="210409"/>
    <lineage>
        <taxon>Eukaryota</taxon>
        <taxon>Metazoa</taxon>
        <taxon>Ecdysozoa</taxon>
        <taxon>Arthropoda</taxon>
        <taxon>Crustacea</taxon>
        <taxon>Multicrustacea</taxon>
        <taxon>Malacostraca</taxon>
        <taxon>Eumalacostraca</taxon>
        <taxon>Eucarida</taxon>
        <taxon>Decapoda</taxon>
        <taxon>Pleocyemata</taxon>
        <taxon>Brachyura</taxon>
        <taxon>Eubrachyura</taxon>
        <taxon>Portunoidea</taxon>
        <taxon>Portunidae</taxon>
        <taxon>Portuninae</taxon>
        <taxon>Portunus</taxon>
    </lineage>
</organism>
<proteinExistence type="predicted"/>